<feature type="compositionally biased region" description="Basic and acidic residues" evidence="1">
    <location>
        <begin position="21"/>
        <end position="34"/>
    </location>
</feature>
<dbReference type="EMBL" id="REGN01001941">
    <property type="protein sequence ID" value="RNA31438.1"/>
    <property type="molecule type" value="Genomic_DNA"/>
</dbReference>
<name>A0A3M7S762_BRAPC</name>
<feature type="region of interest" description="Disordered" evidence="1">
    <location>
        <begin position="1"/>
        <end position="34"/>
    </location>
</feature>
<gene>
    <name evidence="2" type="ORF">BpHYR1_010605</name>
</gene>
<dbReference type="Proteomes" id="UP000276133">
    <property type="component" value="Unassembled WGS sequence"/>
</dbReference>
<keyword evidence="3" id="KW-1185">Reference proteome</keyword>
<organism evidence="2 3">
    <name type="scientific">Brachionus plicatilis</name>
    <name type="common">Marine rotifer</name>
    <name type="synonym">Brachionus muelleri</name>
    <dbReference type="NCBI Taxonomy" id="10195"/>
    <lineage>
        <taxon>Eukaryota</taxon>
        <taxon>Metazoa</taxon>
        <taxon>Spiralia</taxon>
        <taxon>Gnathifera</taxon>
        <taxon>Rotifera</taxon>
        <taxon>Eurotatoria</taxon>
        <taxon>Monogononta</taxon>
        <taxon>Pseudotrocha</taxon>
        <taxon>Ploima</taxon>
        <taxon>Brachionidae</taxon>
        <taxon>Brachionus</taxon>
    </lineage>
</organism>
<comment type="caution">
    <text evidence="2">The sequence shown here is derived from an EMBL/GenBank/DDBJ whole genome shotgun (WGS) entry which is preliminary data.</text>
</comment>
<evidence type="ECO:0000256" key="1">
    <source>
        <dbReference type="SAM" id="MobiDB-lite"/>
    </source>
</evidence>
<evidence type="ECO:0000313" key="3">
    <source>
        <dbReference type="Proteomes" id="UP000276133"/>
    </source>
</evidence>
<protein>
    <submittedName>
        <fullName evidence="2">Uncharacterized protein</fullName>
    </submittedName>
</protein>
<accession>A0A3M7S762</accession>
<dbReference type="AlphaFoldDB" id="A0A3M7S762"/>
<proteinExistence type="predicted"/>
<sequence>MSVPKTIDIDKKVHDFKKQKKDQTPEHPLEKPRDEFGLPIIQFSKLHNIVKEPKNARERRMMKRDQNNEQRLKVRRSMENLGKHDPRNKEAIISKKKVEVELKIINGGGVKIY</sequence>
<reference evidence="2 3" key="1">
    <citation type="journal article" date="2018" name="Sci. Rep.">
        <title>Genomic signatures of local adaptation to the degree of environmental predictability in rotifers.</title>
        <authorList>
            <person name="Franch-Gras L."/>
            <person name="Hahn C."/>
            <person name="Garcia-Roger E.M."/>
            <person name="Carmona M.J."/>
            <person name="Serra M."/>
            <person name="Gomez A."/>
        </authorList>
    </citation>
    <scope>NUCLEOTIDE SEQUENCE [LARGE SCALE GENOMIC DNA]</scope>
    <source>
        <strain evidence="2">HYR1</strain>
    </source>
</reference>
<evidence type="ECO:0000313" key="2">
    <source>
        <dbReference type="EMBL" id="RNA31438.1"/>
    </source>
</evidence>
<feature type="region of interest" description="Disordered" evidence="1">
    <location>
        <begin position="56"/>
        <end position="90"/>
    </location>
</feature>